<organism evidence="3 4">
    <name type="scientific">Pseudarthrobacter equi</name>
    <dbReference type="NCBI Taxonomy" id="728066"/>
    <lineage>
        <taxon>Bacteria</taxon>
        <taxon>Bacillati</taxon>
        <taxon>Actinomycetota</taxon>
        <taxon>Actinomycetes</taxon>
        <taxon>Micrococcales</taxon>
        <taxon>Micrococcaceae</taxon>
        <taxon>Pseudarthrobacter</taxon>
    </lineage>
</organism>
<protein>
    <submittedName>
        <fullName evidence="3">Uncharacterized protein</fullName>
    </submittedName>
</protein>
<feature type="region of interest" description="Disordered" evidence="1">
    <location>
        <begin position="30"/>
        <end position="57"/>
    </location>
</feature>
<reference evidence="4" key="1">
    <citation type="submission" date="2016-10" db="EMBL/GenBank/DDBJ databases">
        <authorList>
            <person name="Varghese N."/>
            <person name="Submissions S."/>
        </authorList>
    </citation>
    <scope>NUCLEOTIDE SEQUENCE [LARGE SCALE GENOMIC DNA]</scope>
    <source>
        <strain evidence="4">IMMIB L-1606</strain>
    </source>
</reference>
<feature type="compositionally biased region" description="Basic and acidic residues" evidence="1">
    <location>
        <begin position="44"/>
        <end position="57"/>
    </location>
</feature>
<gene>
    <name evidence="3" type="ORF">SAMN04489743_1873</name>
</gene>
<sequence>MKRTARFLSSTVLVAGLTLGGSATAAFANSNDKVSDHNSSYSRTYDKDQRDRSDRDRDHRDHRYLFICFDRRGNHWFEWGDRYDNRRNCYVIRVRY</sequence>
<feature type="chain" id="PRO_5009266161" evidence="2">
    <location>
        <begin position="29"/>
        <end position="96"/>
    </location>
</feature>
<feature type="compositionally biased region" description="Polar residues" evidence="1">
    <location>
        <begin position="30"/>
        <end position="43"/>
    </location>
</feature>
<keyword evidence="4" id="KW-1185">Reference proteome</keyword>
<proteinExistence type="predicted"/>
<dbReference type="EMBL" id="LT629779">
    <property type="protein sequence ID" value="SDT16268.1"/>
    <property type="molecule type" value="Genomic_DNA"/>
</dbReference>
<dbReference type="OrthoDB" id="4965498at2"/>
<feature type="signal peptide" evidence="2">
    <location>
        <begin position="1"/>
        <end position="28"/>
    </location>
</feature>
<evidence type="ECO:0000313" key="4">
    <source>
        <dbReference type="Proteomes" id="UP000198751"/>
    </source>
</evidence>
<name>A0A1H1Y445_9MICC</name>
<accession>A0A1H1Y445</accession>
<dbReference type="AlphaFoldDB" id="A0A1H1Y445"/>
<dbReference type="RefSeq" id="WP_157693444.1">
    <property type="nucleotide sequence ID" value="NZ_LT629779.1"/>
</dbReference>
<evidence type="ECO:0000313" key="3">
    <source>
        <dbReference type="EMBL" id="SDT16268.1"/>
    </source>
</evidence>
<dbReference type="Proteomes" id="UP000198751">
    <property type="component" value="Chromosome I"/>
</dbReference>
<evidence type="ECO:0000256" key="2">
    <source>
        <dbReference type="SAM" id="SignalP"/>
    </source>
</evidence>
<keyword evidence="2" id="KW-0732">Signal</keyword>
<evidence type="ECO:0000256" key="1">
    <source>
        <dbReference type="SAM" id="MobiDB-lite"/>
    </source>
</evidence>